<dbReference type="EMBL" id="KQ426567">
    <property type="protein sequence ID" value="KOF68090.1"/>
    <property type="molecule type" value="Genomic_DNA"/>
</dbReference>
<proteinExistence type="predicted"/>
<protein>
    <submittedName>
        <fullName evidence="2">Uncharacterized protein</fullName>
    </submittedName>
</protein>
<dbReference type="AlphaFoldDB" id="A0A0L8FUK0"/>
<evidence type="ECO:0000256" key="1">
    <source>
        <dbReference type="SAM" id="MobiDB-lite"/>
    </source>
</evidence>
<reference evidence="2" key="1">
    <citation type="submission" date="2015-07" db="EMBL/GenBank/DDBJ databases">
        <title>MeaNS - Measles Nucleotide Surveillance Program.</title>
        <authorList>
            <person name="Tran T."/>
            <person name="Druce J."/>
        </authorList>
    </citation>
    <scope>NUCLEOTIDE SEQUENCE</scope>
    <source>
        <strain evidence="2">UCB-OBI-ISO-001</strain>
        <tissue evidence="2">Gonad</tissue>
    </source>
</reference>
<evidence type="ECO:0000313" key="2">
    <source>
        <dbReference type="EMBL" id="KOF68090.1"/>
    </source>
</evidence>
<sequence length="55" mass="6296">MSQCCRNAEVSGVEGHPISSRIQEGCVNVCRQHHHRSHVGQHYTEGIGRSHRRKY</sequence>
<gene>
    <name evidence="2" type="ORF">OCBIM_22008101mg</name>
</gene>
<accession>A0A0L8FUK0</accession>
<feature type="region of interest" description="Disordered" evidence="1">
    <location>
        <begin position="34"/>
        <end position="55"/>
    </location>
</feature>
<organism evidence="2">
    <name type="scientific">Octopus bimaculoides</name>
    <name type="common">California two-spotted octopus</name>
    <dbReference type="NCBI Taxonomy" id="37653"/>
    <lineage>
        <taxon>Eukaryota</taxon>
        <taxon>Metazoa</taxon>
        <taxon>Spiralia</taxon>
        <taxon>Lophotrochozoa</taxon>
        <taxon>Mollusca</taxon>
        <taxon>Cephalopoda</taxon>
        <taxon>Coleoidea</taxon>
        <taxon>Octopodiformes</taxon>
        <taxon>Octopoda</taxon>
        <taxon>Incirrata</taxon>
        <taxon>Octopodidae</taxon>
        <taxon>Octopus</taxon>
    </lineage>
</organism>
<name>A0A0L8FUK0_OCTBM</name>